<name>A0A218W5X8_PUNGR</name>
<feature type="region of interest" description="Disordered" evidence="1">
    <location>
        <begin position="41"/>
        <end position="66"/>
    </location>
</feature>
<reference evidence="3" key="1">
    <citation type="journal article" date="2017" name="Plant J.">
        <title>The pomegranate (Punica granatum L.) genome and the genomics of punicalagin biosynthesis.</title>
        <authorList>
            <person name="Qin G."/>
            <person name="Xu C."/>
            <person name="Ming R."/>
            <person name="Tang H."/>
            <person name="Guyot R."/>
            <person name="Kramer E.M."/>
            <person name="Hu Y."/>
            <person name="Yi X."/>
            <person name="Qi Y."/>
            <person name="Xu X."/>
            <person name="Gao Z."/>
            <person name="Pan H."/>
            <person name="Jian J."/>
            <person name="Tian Y."/>
            <person name="Yue Z."/>
            <person name="Xu Y."/>
        </authorList>
    </citation>
    <scope>NUCLEOTIDE SEQUENCE [LARGE SCALE GENOMIC DNA]</scope>
    <source>
        <strain evidence="3">cv. Dabenzi</strain>
    </source>
</reference>
<evidence type="ECO:0000313" key="3">
    <source>
        <dbReference type="Proteomes" id="UP000197138"/>
    </source>
</evidence>
<sequence length="66" mass="7193">MEAHEPTLSRSRRGPLRKGQSLGFCLLTYREDLRATVGVSVSVSSPTERTSEQRSPSPTVTAALHP</sequence>
<dbReference type="Proteomes" id="UP000197138">
    <property type="component" value="Unassembled WGS sequence"/>
</dbReference>
<accession>A0A218W5X8</accession>
<evidence type="ECO:0000256" key="1">
    <source>
        <dbReference type="SAM" id="MobiDB-lite"/>
    </source>
</evidence>
<gene>
    <name evidence="2" type="ORF">CDL15_Pgr004766</name>
</gene>
<protein>
    <submittedName>
        <fullName evidence="2">Uncharacterized protein</fullName>
    </submittedName>
</protein>
<proteinExistence type="predicted"/>
<comment type="caution">
    <text evidence="2">The sequence shown here is derived from an EMBL/GenBank/DDBJ whole genome shotgun (WGS) entry which is preliminary data.</text>
</comment>
<dbReference type="AlphaFoldDB" id="A0A218W5X8"/>
<evidence type="ECO:0000313" key="2">
    <source>
        <dbReference type="EMBL" id="OWM68284.1"/>
    </source>
</evidence>
<organism evidence="2 3">
    <name type="scientific">Punica granatum</name>
    <name type="common">Pomegranate</name>
    <dbReference type="NCBI Taxonomy" id="22663"/>
    <lineage>
        <taxon>Eukaryota</taxon>
        <taxon>Viridiplantae</taxon>
        <taxon>Streptophyta</taxon>
        <taxon>Embryophyta</taxon>
        <taxon>Tracheophyta</taxon>
        <taxon>Spermatophyta</taxon>
        <taxon>Magnoliopsida</taxon>
        <taxon>eudicotyledons</taxon>
        <taxon>Gunneridae</taxon>
        <taxon>Pentapetalae</taxon>
        <taxon>rosids</taxon>
        <taxon>malvids</taxon>
        <taxon>Myrtales</taxon>
        <taxon>Lythraceae</taxon>
        <taxon>Punica</taxon>
    </lineage>
</organism>
<dbReference type="EMBL" id="MTKT01005034">
    <property type="protein sequence ID" value="OWM68284.1"/>
    <property type="molecule type" value="Genomic_DNA"/>
</dbReference>